<organism evidence="1 2">
    <name type="scientific">Symbiobacterium thermophilum</name>
    <dbReference type="NCBI Taxonomy" id="2734"/>
    <lineage>
        <taxon>Bacteria</taxon>
        <taxon>Bacillati</taxon>
        <taxon>Bacillota</taxon>
        <taxon>Clostridia</taxon>
        <taxon>Eubacteriales</taxon>
        <taxon>Symbiobacteriaceae</taxon>
        <taxon>Symbiobacterium</taxon>
    </lineage>
</organism>
<reference evidence="1" key="1">
    <citation type="submission" date="2017-11" db="EMBL/GenBank/DDBJ databases">
        <title>Three new genomes from thermophilic consortium.</title>
        <authorList>
            <person name="Quaggio R."/>
            <person name="Amgarten D."/>
            <person name="Setubal J.C."/>
        </authorList>
    </citation>
    <scope>NUCLEOTIDE SEQUENCE</scope>
    <source>
        <strain evidence="1">ZCTH01-B2</strain>
    </source>
</reference>
<evidence type="ECO:0000313" key="2">
    <source>
        <dbReference type="Proteomes" id="UP000732377"/>
    </source>
</evidence>
<dbReference type="EMBL" id="PIUK01000590">
    <property type="protein sequence ID" value="MBY6278547.1"/>
    <property type="molecule type" value="Genomic_DNA"/>
</dbReference>
<sequence>LEQVKAVLGADPAADWVGKYYQAASRIAHLYFLNILAQVPAWLVNLHFVGDREQSGPQTVAEWEVSFKSLDTALGLPPGHLLAGRIITAFLPVVV</sequence>
<dbReference type="AlphaFoldDB" id="A0A953I815"/>
<accession>A0A953I815</accession>
<proteinExistence type="predicted"/>
<gene>
    <name evidence="1" type="ORF">CWE10_20885</name>
</gene>
<comment type="caution">
    <text evidence="1">The sequence shown here is derived from an EMBL/GenBank/DDBJ whole genome shotgun (WGS) entry which is preliminary data.</text>
</comment>
<dbReference type="Proteomes" id="UP000732377">
    <property type="component" value="Unassembled WGS sequence"/>
</dbReference>
<protein>
    <submittedName>
        <fullName evidence="1">Uncharacterized protein</fullName>
    </submittedName>
</protein>
<dbReference type="RefSeq" id="WP_273382133.1">
    <property type="nucleotide sequence ID" value="NZ_PIUK01000590.1"/>
</dbReference>
<feature type="non-terminal residue" evidence="1">
    <location>
        <position position="1"/>
    </location>
</feature>
<name>A0A953I815_SYMTR</name>
<evidence type="ECO:0000313" key="1">
    <source>
        <dbReference type="EMBL" id="MBY6278547.1"/>
    </source>
</evidence>